<name>A0A5B7H7L2_PORTR</name>
<feature type="compositionally biased region" description="Basic and acidic residues" evidence="1">
    <location>
        <begin position="1"/>
        <end position="14"/>
    </location>
</feature>
<evidence type="ECO:0000313" key="3">
    <source>
        <dbReference type="Proteomes" id="UP000324222"/>
    </source>
</evidence>
<comment type="caution">
    <text evidence="2">The sequence shown here is derived from an EMBL/GenBank/DDBJ whole genome shotgun (WGS) entry which is preliminary data.</text>
</comment>
<evidence type="ECO:0000256" key="1">
    <source>
        <dbReference type="SAM" id="MobiDB-lite"/>
    </source>
</evidence>
<proteinExistence type="predicted"/>
<protein>
    <submittedName>
        <fullName evidence="2">Uncharacterized protein</fullName>
    </submittedName>
</protein>
<keyword evidence="3" id="KW-1185">Reference proteome</keyword>
<dbReference type="Proteomes" id="UP000324222">
    <property type="component" value="Unassembled WGS sequence"/>
</dbReference>
<reference evidence="2 3" key="1">
    <citation type="submission" date="2019-05" db="EMBL/GenBank/DDBJ databases">
        <title>Another draft genome of Portunus trituberculatus and its Hox gene families provides insights of decapod evolution.</title>
        <authorList>
            <person name="Jeong J.-H."/>
            <person name="Song I."/>
            <person name="Kim S."/>
            <person name="Choi T."/>
            <person name="Kim D."/>
            <person name="Ryu S."/>
            <person name="Kim W."/>
        </authorList>
    </citation>
    <scope>NUCLEOTIDE SEQUENCE [LARGE SCALE GENOMIC DNA]</scope>
    <source>
        <tissue evidence="2">Muscle</tissue>
    </source>
</reference>
<dbReference type="AlphaFoldDB" id="A0A5B7H7L2"/>
<feature type="region of interest" description="Disordered" evidence="1">
    <location>
        <begin position="1"/>
        <end position="23"/>
    </location>
</feature>
<accession>A0A5B7H7L2</accession>
<organism evidence="2 3">
    <name type="scientific">Portunus trituberculatus</name>
    <name type="common">Swimming crab</name>
    <name type="synonym">Neptunus trituberculatus</name>
    <dbReference type="NCBI Taxonomy" id="210409"/>
    <lineage>
        <taxon>Eukaryota</taxon>
        <taxon>Metazoa</taxon>
        <taxon>Ecdysozoa</taxon>
        <taxon>Arthropoda</taxon>
        <taxon>Crustacea</taxon>
        <taxon>Multicrustacea</taxon>
        <taxon>Malacostraca</taxon>
        <taxon>Eumalacostraca</taxon>
        <taxon>Eucarida</taxon>
        <taxon>Decapoda</taxon>
        <taxon>Pleocyemata</taxon>
        <taxon>Brachyura</taxon>
        <taxon>Eubrachyura</taxon>
        <taxon>Portunoidea</taxon>
        <taxon>Portunidae</taxon>
        <taxon>Portuninae</taxon>
        <taxon>Portunus</taxon>
    </lineage>
</organism>
<sequence>MSHVGDTMKVDCQERGPLSLGDPVGAPAWSTLLDYEARNTRSGRSLYPGVD</sequence>
<evidence type="ECO:0000313" key="2">
    <source>
        <dbReference type="EMBL" id="MPC65819.1"/>
    </source>
</evidence>
<dbReference type="EMBL" id="VSRR010023890">
    <property type="protein sequence ID" value="MPC65819.1"/>
    <property type="molecule type" value="Genomic_DNA"/>
</dbReference>
<gene>
    <name evidence="2" type="ORF">E2C01_059955</name>
</gene>